<keyword evidence="11" id="KW-1185">Reference proteome</keyword>
<keyword evidence="4 7" id="KW-0694">RNA-binding</keyword>
<keyword evidence="2 7" id="KW-0820">tRNA-binding</keyword>
<dbReference type="GO" id="GO:0004045">
    <property type="term" value="F:peptidyl-tRNA hydrolase activity"/>
    <property type="evidence" value="ECO:0007669"/>
    <property type="project" value="UniProtKB-EC"/>
</dbReference>
<dbReference type="NCBIfam" id="TIGR00447">
    <property type="entry name" value="pth"/>
    <property type="match status" value="1"/>
</dbReference>
<dbReference type="Pfam" id="PF01195">
    <property type="entry name" value="Pept_tRNA_hydro"/>
    <property type="match status" value="1"/>
</dbReference>
<evidence type="ECO:0000256" key="8">
    <source>
        <dbReference type="RuleBase" id="RU000673"/>
    </source>
</evidence>
<evidence type="ECO:0000256" key="7">
    <source>
        <dbReference type="HAMAP-Rule" id="MF_00083"/>
    </source>
</evidence>
<evidence type="ECO:0000313" key="11">
    <source>
        <dbReference type="Proteomes" id="UP001332192"/>
    </source>
</evidence>
<dbReference type="Proteomes" id="UP001332192">
    <property type="component" value="Chromosome"/>
</dbReference>
<evidence type="ECO:0000256" key="9">
    <source>
        <dbReference type="RuleBase" id="RU004320"/>
    </source>
</evidence>
<comment type="subcellular location">
    <subcellularLocation>
        <location evidence="7">Cytoplasm</location>
    </subcellularLocation>
</comment>
<dbReference type="CDD" id="cd00462">
    <property type="entry name" value="PTH"/>
    <property type="match status" value="1"/>
</dbReference>
<proteinExistence type="inferred from homology"/>
<feature type="binding site" evidence="7">
    <location>
        <position position="14"/>
    </location>
    <ligand>
        <name>tRNA</name>
        <dbReference type="ChEBI" id="CHEBI:17843"/>
    </ligand>
</feature>
<comment type="function">
    <text evidence="7">Hydrolyzes ribosome-free peptidyl-tRNAs (with 1 or more amino acids incorporated), which drop off the ribosome during protein synthesis, or as a result of ribosome stalling.</text>
</comment>
<reference evidence="10 11" key="1">
    <citation type="journal article" date="2024" name="Front. Microbiol.">
        <title>Novel thermophilic genera Geochorda gen. nov. and Carboxydochorda gen. nov. from the deep terrestrial subsurface reveal the ecophysiological diversity in the class Limnochordia.</title>
        <authorList>
            <person name="Karnachuk O.V."/>
            <person name="Lukina A.P."/>
            <person name="Avakyan M.R."/>
            <person name="Kadnikov V.V."/>
            <person name="Begmatov S."/>
            <person name="Beletsky A.V."/>
            <person name="Vlasova K.G."/>
            <person name="Novikov A.A."/>
            <person name="Shcherbakova V.A."/>
            <person name="Mardanov A.V."/>
            <person name="Ravin N.V."/>
        </authorList>
    </citation>
    <scope>NUCLEOTIDE SEQUENCE [LARGE SCALE GENOMIC DNA]</scope>
    <source>
        <strain evidence="10 11">L945</strain>
    </source>
</reference>
<dbReference type="PROSITE" id="PS01195">
    <property type="entry name" value="PEPT_TRNA_HYDROL_1"/>
    <property type="match status" value="1"/>
</dbReference>
<evidence type="ECO:0000313" key="10">
    <source>
        <dbReference type="EMBL" id="WRP17014.1"/>
    </source>
</evidence>
<keyword evidence="7" id="KW-0963">Cytoplasm</keyword>
<accession>A0ABZ1BW49</accession>
<comment type="function">
    <text evidence="7">Catalyzes the release of premature peptidyl moieties from peptidyl-tRNA molecules trapped in stalled 50S ribosomal subunits, and thus maintains levels of free tRNAs and 50S ribosomes.</text>
</comment>
<protein>
    <recommendedName>
        <fullName evidence="6 7">Peptidyl-tRNA hydrolase</fullName>
        <shortName evidence="7">Pth</shortName>
        <ecNumber evidence="1 7">3.1.1.29</ecNumber>
    </recommendedName>
</protein>
<feature type="active site" description="Proton acceptor" evidence="7">
    <location>
        <position position="19"/>
    </location>
</feature>
<comment type="subunit">
    <text evidence="7">Monomer.</text>
</comment>
<dbReference type="Gene3D" id="3.40.50.1470">
    <property type="entry name" value="Peptidyl-tRNA hydrolase"/>
    <property type="match status" value="1"/>
</dbReference>
<dbReference type="InterPro" id="IPR001328">
    <property type="entry name" value="Pept_tRNA_hydro"/>
</dbReference>
<dbReference type="PANTHER" id="PTHR17224">
    <property type="entry name" value="PEPTIDYL-TRNA HYDROLASE"/>
    <property type="match status" value="1"/>
</dbReference>
<keyword evidence="3 7" id="KW-0378">Hydrolase</keyword>
<gene>
    <name evidence="7 10" type="primary">pth</name>
    <name evidence="10" type="ORF">U7230_13135</name>
</gene>
<dbReference type="RefSeq" id="WP_324716286.1">
    <property type="nucleotide sequence ID" value="NZ_CP141615.1"/>
</dbReference>
<evidence type="ECO:0000256" key="5">
    <source>
        <dbReference type="ARBA" id="ARBA00038063"/>
    </source>
</evidence>
<evidence type="ECO:0000256" key="3">
    <source>
        <dbReference type="ARBA" id="ARBA00022801"/>
    </source>
</evidence>
<evidence type="ECO:0000256" key="6">
    <source>
        <dbReference type="ARBA" id="ARBA00050038"/>
    </source>
</evidence>
<sequence>MRLVVGLGNPGPRYATTRHNMGFRALDHLARRLGGARPVALCEAMVVRARSAGIEWLLAYPLTYMNESGRAVACLVDRWRVPLDAVLVVYDDMALPPGRIRIRRGGSSGAHKGMQSILDHLGTSQVARLRIGIGEPPPGVSGVDYVLQPPGPDEEPLLDDAVAMAAQAAECWGRYGVEEAMARFNAASPGEQRP</sequence>
<feature type="site" description="Discriminates between blocked and unblocked aminoacyl-tRNA" evidence="7">
    <location>
        <position position="9"/>
    </location>
</feature>
<dbReference type="InterPro" id="IPR036416">
    <property type="entry name" value="Pept_tRNA_hydro_sf"/>
</dbReference>
<dbReference type="PANTHER" id="PTHR17224:SF1">
    <property type="entry name" value="PEPTIDYL-TRNA HYDROLASE"/>
    <property type="match status" value="1"/>
</dbReference>
<evidence type="ECO:0000256" key="1">
    <source>
        <dbReference type="ARBA" id="ARBA00013260"/>
    </source>
</evidence>
<feature type="site" description="Stabilizes the basic form of H active site to accept a proton" evidence="7">
    <location>
        <position position="91"/>
    </location>
</feature>
<name>A0ABZ1BW49_9FIRM</name>
<dbReference type="SUPFAM" id="SSF53178">
    <property type="entry name" value="Peptidyl-tRNA hydrolase-like"/>
    <property type="match status" value="1"/>
</dbReference>
<dbReference type="EMBL" id="CP141615">
    <property type="protein sequence ID" value="WRP17014.1"/>
    <property type="molecule type" value="Genomic_DNA"/>
</dbReference>
<organism evidence="10 11">
    <name type="scientific">Carboxydichorda subterranea</name>
    <dbReference type="NCBI Taxonomy" id="3109565"/>
    <lineage>
        <taxon>Bacteria</taxon>
        <taxon>Bacillati</taxon>
        <taxon>Bacillota</taxon>
        <taxon>Limnochordia</taxon>
        <taxon>Limnochordales</taxon>
        <taxon>Geochordaceae</taxon>
        <taxon>Carboxydichorda</taxon>
    </lineage>
</organism>
<dbReference type="InterPro" id="IPR018171">
    <property type="entry name" value="Pept_tRNA_hydro_CS"/>
</dbReference>
<evidence type="ECO:0000256" key="4">
    <source>
        <dbReference type="ARBA" id="ARBA00022884"/>
    </source>
</evidence>
<comment type="caution">
    <text evidence="7">Lacks conserved residue(s) required for the propagation of feature annotation.</text>
</comment>
<dbReference type="HAMAP" id="MF_00083">
    <property type="entry name" value="Pept_tRNA_hydro_bact"/>
    <property type="match status" value="1"/>
</dbReference>
<feature type="binding site" evidence="7">
    <location>
        <position position="64"/>
    </location>
    <ligand>
        <name>tRNA</name>
        <dbReference type="ChEBI" id="CHEBI:17843"/>
    </ligand>
</feature>
<comment type="catalytic activity">
    <reaction evidence="7 8">
        <text>an N-acyl-L-alpha-aminoacyl-tRNA + H2O = an N-acyl-L-amino acid + a tRNA + H(+)</text>
        <dbReference type="Rhea" id="RHEA:54448"/>
        <dbReference type="Rhea" id="RHEA-COMP:10123"/>
        <dbReference type="Rhea" id="RHEA-COMP:13883"/>
        <dbReference type="ChEBI" id="CHEBI:15377"/>
        <dbReference type="ChEBI" id="CHEBI:15378"/>
        <dbReference type="ChEBI" id="CHEBI:59874"/>
        <dbReference type="ChEBI" id="CHEBI:78442"/>
        <dbReference type="ChEBI" id="CHEBI:138191"/>
        <dbReference type="EC" id="3.1.1.29"/>
    </reaction>
</comment>
<evidence type="ECO:0000256" key="2">
    <source>
        <dbReference type="ARBA" id="ARBA00022555"/>
    </source>
</evidence>
<feature type="binding site" evidence="7">
    <location>
        <position position="66"/>
    </location>
    <ligand>
        <name>tRNA</name>
        <dbReference type="ChEBI" id="CHEBI:17843"/>
    </ligand>
</feature>
<comment type="similarity">
    <text evidence="5 7 9">Belongs to the PTH family.</text>
</comment>
<dbReference type="EC" id="3.1.1.29" evidence="1 7"/>